<dbReference type="RefSeq" id="WP_159160026.1">
    <property type="nucleotide sequence ID" value="NZ_JAMATG010000001.1"/>
</dbReference>
<name>A0A653WWU6_BACAB</name>
<keyword evidence="4" id="KW-0547">Nucleotide-binding</keyword>
<keyword evidence="6" id="KW-1278">Translocase</keyword>
<proteinExistence type="inferred from homology"/>
<dbReference type="FunFam" id="3.40.50.300:FF:003010">
    <property type="entry name" value="Teichoic acids export ATP-binding protein TagH"/>
    <property type="match status" value="1"/>
</dbReference>
<dbReference type="PROSITE" id="PS50893">
    <property type="entry name" value="ABC_TRANSPORTER_2"/>
    <property type="match status" value="1"/>
</dbReference>
<dbReference type="InterPro" id="IPR003439">
    <property type="entry name" value="ABC_transporter-like_ATP-bd"/>
</dbReference>
<dbReference type="InterPro" id="IPR017871">
    <property type="entry name" value="ABC_transporter-like_CS"/>
</dbReference>
<keyword evidence="2" id="KW-0813">Transport</keyword>
<dbReference type="GO" id="GO:0140359">
    <property type="term" value="F:ABC-type transporter activity"/>
    <property type="evidence" value="ECO:0007669"/>
    <property type="project" value="InterPro"/>
</dbReference>
<dbReference type="GO" id="GO:0016887">
    <property type="term" value="F:ATP hydrolysis activity"/>
    <property type="evidence" value="ECO:0007669"/>
    <property type="project" value="InterPro"/>
</dbReference>
<dbReference type="GO" id="GO:0016020">
    <property type="term" value="C:membrane"/>
    <property type="evidence" value="ECO:0007669"/>
    <property type="project" value="InterPro"/>
</dbReference>
<dbReference type="InterPro" id="IPR027417">
    <property type="entry name" value="P-loop_NTPase"/>
</dbReference>
<evidence type="ECO:0000256" key="7">
    <source>
        <dbReference type="ARBA" id="ARBA00023136"/>
    </source>
</evidence>
<organism evidence="10 11">
    <name type="scientific">Bacillus altitudinis</name>
    <dbReference type="NCBI Taxonomy" id="293387"/>
    <lineage>
        <taxon>Bacteria</taxon>
        <taxon>Bacillati</taxon>
        <taxon>Bacillota</taxon>
        <taxon>Bacilli</taxon>
        <taxon>Bacillales</taxon>
        <taxon>Bacillaceae</taxon>
        <taxon>Bacillus</taxon>
    </lineage>
</organism>
<evidence type="ECO:0000256" key="8">
    <source>
        <dbReference type="SAM" id="Phobius"/>
    </source>
</evidence>
<evidence type="ECO:0000256" key="6">
    <source>
        <dbReference type="ARBA" id="ARBA00022967"/>
    </source>
</evidence>
<accession>A0A653WWU6</accession>
<keyword evidence="8" id="KW-1133">Transmembrane helix</keyword>
<keyword evidence="5 10" id="KW-0067">ATP-binding</keyword>
<dbReference type="PANTHER" id="PTHR46743:SF2">
    <property type="entry name" value="TEICHOIC ACIDS EXPORT ATP-BINDING PROTEIN TAGH"/>
    <property type="match status" value="1"/>
</dbReference>
<dbReference type="PROSITE" id="PS00211">
    <property type="entry name" value="ABC_TRANSPORTER_1"/>
    <property type="match status" value="1"/>
</dbReference>
<evidence type="ECO:0000313" key="10">
    <source>
        <dbReference type="EMBL" id="VXC23246.1"/>
    </source>
</evidence>
<dbReference type="SMART" id="SM00382">
    <property type="entry name" value="AAA"/>
    <property type="match status" value="1"/>
</dbReference>
<keyword evidence="3" id="KW-1003">Cell membrane</keyword>
<evidence type="ECO:0000256" key="2">
    <source>
        <dbReference type="ARBA" id="ARBA00022448"/>
    </source>
</evidence>
<reference evidence="10 11" key="1">
    <citation type="submission" date="2019-10" db="EMBL/GenBank/DDBJ databases">
        <authorList>
            <person name="Karimi E."/>
        </authorList>
    </citation>
    <scope>NUCLEOTIDE SEQUENCE [LARGE SCALE GENOMIC DNA]</scope>
    <source>
        <strain evidence="10">Bacillus sp. 348</strain>
    </source>
</reference>
<dbReference type="GO" id="GO:0005524">
    <property type="term" value="F:ATP binding"/>
    <property type="evidence" value="ECO:0007669"/>
    <property type="project" value="UniProtKB-KW"/>
</dbReference>
<dbReference type="NCBIfam" id="NF010066">
    <property type="entry name" value="PRK13546.1"/>
    <property type="match status" value="1"/>
</dbReference>
<keyword evidence="8" id="KW-0812">Transmembrane</keyword>
<feature type="transmembrane region" description="Helical" evidence="8">
    <location>
        <begin position="281"/>
        <end position="303"/>
    </location>
</feature>
<dbReference type="PANTHER" id="PTHR46743">
    <property type="entry name" value="TEICHOIC ACIDS EXPORT ATP-BINDING PROTEIN TAGH"/>
    <property type="match status" value="1"/>
</dbReference>
<keyword evidence="7 8" id="KW-0472">Membrane</keyword>
<dbReference type="InterPro" id="IPR015860">
    <property type="entry name" value="ABC_transpr_TagH-like"/>
</dbReference>
<sequence length="534" mass="60167">MKLKVSFRNVSKQYVLYKKQSDKIKGLFFPNKNEKGFFAVRDVSFDVYEGETIGFVGINGSGKSTMSNLLAKIIPPTSGEIDMDGQPSLIAIAAGLNNQLSGKDNIRLKCLMMGLTNKEIDDLYEKIVDFADIGDFIDQPVKSYSSGMKSRLGFAISAHIDPDILIIDEALSVGDQTFYQKCVDRITEFKEQGKTIFFVSHSISQIQKICDRVAWMHYGELRMFDDTKKVVKEYKEFVDWFNKLSKKEKKEYQLKHKEGRKGVQKTEKVSRYHENEKRRSFFGPAFQVTMIAVLTILLALSMFSDRPLRTLATFGAIPSGKTEAPQSTNHETKGAPNDMKKIDQQAIVKADPMTVYTDRAMKKKADVTLSFGQEVKAVAKNKQAVQIKTASETYYVKPDALQSADELKPLSIGPAQFNSYVSPASAGSYEYLLSFLGKEESVLKQRMQTLSSVKSEQGDTIERLTTEKTDYVIQNGQANTMVFREIMPISPATLGLTEQNVWMNEKQTKFAVKGENHLFVIDNEQHTLTISESK</sequence>
<dbReference type="Gene3D" id="3.40.50.300">
    <property type="entry name" value="P-loop containing nucleotide triphosphate hydrolases"/>
    <property type="match status" value="1"/>
</dbReference>
<dbReference type="InterPro" id="IPR003593">
    <property type="entry name" value="AAA+_ATPase"/>
</dbReference>
<dbReference type="AlphaFoldDB" id="A0A653WWU6"/>
<evidence type="ECO:0000256" key="1">
    <source>
        <dbReference type="ARBA" id="ARBA00005417"/>
    </source>
</evidence>
<evidence type="ECO:0000256" key="4">
    <source>
        <dbReference type="ARBA" id="ARBA00022741"/>
    </source>
</evidence>
<dbReference type="SUPFAM" id="SSF52540">
    <property type="entry name" value="P-loop containing nucleoside triphosphate hydrolases"/>
    <property type="match status" value="1"/>
</dbReference>
<evidence type="ECO:0000259" key="9">
    <source>
        <dbReference type="PROSITE" id="PS50893"/>
    </source>
</evidence>
<evidence type="ECO:0000256" key="3">
    <source>
        <dbReference type="ARBA" id="ARBA00022475"/>
    </source>
</evidence>
<dbReference type="EMBL" id="CABWLH010000010">
    <property type="protein sequence ID" value="VXC23246.1"/>
    <property type="molecule type" value="Genomic_DNA"/>
</dbReference>
<gene>
    <name evidence="10" type="primary">tagH</name>
    <name evidence="10" type="ORF">BACI348_50596</name>
</gene>
<dbReference type="InterPro" id="IPR050683">
    <property type="entry name" value="Bact_Polysacc_Export_ATP-bd"/>
</dbReference>
<comment type="similarity">
    <text evidence="1">Belongs to the ABC transporter superfamily.</text>
</comment>
<feature type="domain" description="ABC transporter" evidence="9">
    <location>
        <begin position="5"/>
        <end position="243"/>
    </location>
</feature>
<protein>
    <submittedName>
        <fullName evidence="10">ATP-binding teichoic acid transporter component</fullName>
    </submittedName>
</protein>
<evidence type="ECO:0000256" key="5">
    <source>
        <dbReference type="ARBA" id="ARBA00022840"/>
    </source>
</evidence>
<dbReference type="Pfam" id="PF00005">
    <property type="entry name" value="ABC_tran"/>
    <property type="match status" value="1"/>
</dbReference>
<dbReference type="Proteomes" id="UP000433089">
    <property type="component" value="Unassembled WGS sequence"/>
</dbReference>
<dbReference type="CDD" id="cd03220">
    <property type="entry name" value="ABC_KpsT_Wzt"/>
    <property type="match status" value="1"/>
</dbReference>
<evidence type="ECO:0000313" key="11">
    <source>
        <dbReference type="Proteomes" id="UP000433089"/>
    </source>
</evidence>